<dbReference type="PANTHER" id="PTHR13847:SF287">
    <property type="entry name" value="FAD-DEPENDENT OXIDOREDUCTASE DOMAIN-CONTAINING PROTEIN 1"/>
    <property type="match status" value="1"/>
</dbReference>
<reference evidence="3 4" key="1">
    <citation type="submission" date="2020-08" db="EMBL/GenBank/DDBJ databases">
        <title>Exploring microbial biodiversity for novel pathways involved in the catabolism of aromatic compounds derived from lignin.</title>
        <authorList>
            <person name="Elkins J."/>
        </authorList>
    </citation>
    <scope>NUCLEOTIDE SEQUENCE [LARGE SCALE GENOMIC DNA]</scope>
    <source>
        <strain evidence="3 4">B1D3A</strain>
    </source>
</reference>
<dbReference type="RefSeq" id="WP_184149370.1">
    <property type="nucleotide sequence ID" value="NZ_JACHKA010000001.1"/>
</dbReference>
<dbReference type="GO" id="GO:0016491">
    <property type="term" value="F:oxidoreductase activity"/>
    <property type="evidence" value="ECO:0007669"/>
    <property type="project" value="UniProtKB-KW"/>
</dbReference>
<evidence type="ECO:0000313" key="3">
    <source>
        <dbReference type="EMBL" id="MBB5984358.1"/>
    </source>
</evidence>
<dbReference type="Gene3D" id="3.50.50.60">
    <property type="entry name" value="FAD/NAD(P)-binding domain"/>
    <property type="match status" value="1"/>
</dbReference>
<proteinExistence type="predicted"/>
<dbReference type="Gene3D" id="3.30.9.10">
    <property type="entry name" value="D-Amino Acid Oxidase, subunit A, domain 2"/>
    <property type="match status" value="1"/>
</dbReference>
<name>A0ABR6NAS1_9SPHN</name>
<gene>
    <name evidence="3" type="ORF">HNP60_000332</name>
</gene>
<accession>A0ABR6NAS1</accession>
<dbReference type="EMBL" id="JACHKA010000001">
    <property type="protein sequence ID" value="MBB5984358.1"/>
    <property type="molecule type" value="Genomic_DNA"/>
</dbReference>
<feature type="domain" description="FAD dependent oxidoreductase" evidence="2">
    <location>
        <begin position="5"/>
        <end position="341"/>
    </location>
</feature>
<protein>
    <submittedName>
        <fullName evidence="3">D-arginine dehydrogenase</fullName>
        <ecNumber evidence="3">1.4.99.6</ecNumber>
    </submittedName>
</protein>
<keyword evidence="1 3" id="KW-0560">Oxidoreductase</keyword>
<keyword evidence="4" id="KW-1185">Reference proteome</keyword>
<evidence type="ECO:0000259" key="2">
    <source>
        <dbReference type="Pfam" id="PF01266"/>
    </source>
</evidence>
<evidence type="ECO:0000256" key="1">
    <source>
        <dbReference type="ARBA" id="ARBA00023002"/>
    </source>
</evidence>
<dbReference type="SUPFAM" id="SSF51905">
    <property type="entry name" value="FAD/NAD(P)-binding domain"/>
    <property type="match status" value="1"/>
</dbReference>
<dbReference type="InterPro" id="IPR036188">
    <property type="entry name" value="FAD/NAD-bd_sf"/>
</dbReference>
<organism evidence="3 4">
    <name type="scientific">Sphingobium lignivorans</name>
    <dbReference type="NCBI Taxonomy" id="2735886"/>
    <lineage>
        <taxon>Bacteria</taxon>
        <taxon>Pseudomonadati</taxon>
        <taxon>Pseudomonadota</taxon>
        <taxon>Alphaproteobacteria</taxon>
        <taxon>Sphingomonadales</taxon>
        <taxon>Sphingomonadaceae</taxon>
        <taxon>Sphingobium</taxon>
    </lineage>
</organism>
<sequence>MVTTDILIVGGGMAGFSMAATLAPHAGVILIEQESQPGYHASGRSVAFWEESYGGPGVQPLTSASGPLLRAPDPAFSETPFLGPRSAIHIGKADDDGLAEGMLAAFAGSGVTFERVDRAAMLRALPGLREPWVVGVAEPSCRDIDAAGLLGAYRRAAIRAGTRVQLSTRFAAARREGRGWQVETSSGTIACGMIVNAAGAWADDVARRAGLGPLAIKPYRRTVVQLRCPEAPAHFPLIADLGGGFYFKSEGAGRLWLSPHDETPDVPRDVAPEELDVAIAIDRFCAVVDWRIAAVEHKWAGLRSFAPDRLPAYGFDPRTEGFFWFAGQGGFGIQTAPAAALIGGALALGQPLPPAVAMIDAAAYAPGRLIED</sequence>
<comment type="caution">
    <text evidence="3">The sequence shown here is derived from an EMBL/GenBank/DDBJ whole genome shotgun (WGS) entry which is preliminary data.</text>
</comment>
<dbReference type="EC" id="1.4.99.6" evidence="3"/>
<evidence type="ECO:0000313" key="4">
    <source>
        <dbReference type="Proteomes" id="UP001138540"/>
    </source>
</evidence>
<dbReference type="InterPro" id="IPR006076">
    <property type="entry name" value="FAD-dep_OxRdtase"/>
</dbReference>
<dbReference type="Proteomes" id="UP001138540">
    <property type="component" value="Unassembled WGS sequence"/>
</dbReference>
<dbReference type="Pfam" id="PF01266">
    <property type="entry name" value="DAO"/>
    <property type="match status" value="1"/>
</dbReference>
<dbReference type="PANTHER" id="PTHR13847">
    <property type="entry name" value="SARCOSINE DEHYDROGENASE-RELATED"/>
    <property type="match status" value="1"/>
</dbReference>